<evidence type="ECO:0000256" key="1">
    <source>
        <dbReference type="SAM" id="MobiDB-lite"/>
    </source>
</evidence>
<feature type="domain" description="DUF8180" evidence="2">
    <location>
        <begin position="52"/>
        <end position="107"/>
    </location>
</feature>
<name>A0A9D1K926_9FIRM</name>
<organism evidence="3 4">
    <name type="scientific">Candidatus Scatomorpha pullistercoris</name>
    <dbReference type="NCBI Taxonomy" id="2840929"/>
    <lineage>
        <taxon>Bacteria</taxon>
        <taxon>Bacillati</taxon>
        <taxon>Bacillota</taxon>
        <taxon>Clostridia</taxon>
        <taxon>Eubacteriales</taxon>
        <taxon>Candidatus Scatomorpha</taxon>
    </lineage>
</organism>
<dbReference type="InterPro" id="IPR058493">
    <property type="entry name" value="DUF8180"/>
</dbReference>
<accession>A0A9D1K926</accession>
<feature type="compositionally biased region" description="Basic and acidic residues" evidence="1">
    <location>
        <begin position="23"/>
        <end position="42"/>
    </location>
</feature>
<dbReference type="EMBL" id="DVJS01000208">
    <property type="protein sequence ID" value="HIS97974.1"/>
    <property type="molecule type" value="Genomic_DNA"/>
</dbReference>
<dbReference type="Pfam" id="PF26551">
    <property type="entry name" value="DUF8180"/>
    <property type="match status" value="1"/>
</dbReference>
<evidence type="ECO:0000313" key="4">
    <source>
        <dbReference type="Proteomes" id="UP000886876"/>
    </source>
</evidence>
<comment type="caution">
    <text evidence="3">The sequence shown here is derived from an EMBL/GenBank/DDBJ whole genome shotgun (WGS) entry which is preliminary data.</text>
</comment>
<reference evidence="3" key="1">
    <citation type="submission" date="2020-10" db="EMBL/GenBank/DDBJ databases">
        <authorList>
            <person name="Gilroy R."/>
        </authorList>
    </citation>
    <scope>NUCLEOTIDE SEQUENCE</scope>
    <source>
        <strain evidence="3">ChiHecec3B27-6122</strain>
    </source>
</reference>
<proteinExistence type="predicted"/>
<dbReference type="Proteomes" id="UP000886876">
    <property type="component" value="Unassembled WGS sequence"/>
</dbReference>
<feature type="region of interest" description="Disordered" evidence="1">
    <location>
        <begin position="10"/>
        <end position="47"/>
    </location>
</feature>
<dbReference type="AlphaFoldDB" id="A0A9D1K926"/>
<evidence type="ECO:0000313" key="3">
    <source>
        <dbReference type="EMBL" id="HIS97974.1"/>
    </source>
</evidence>
<reference evidence="3" key="2">
    <citation type="journal article" date="2021" name="PeerJ">
        <title>Extensive microbial diversity within the chicken gut microbiome revealed by metagenomics and culture.</title>
        <authorList>
            <person name="Gilroy R."/>
            <person name="Ravi A."/>
            <person name="Getino M."/>
            <person name="Pursley I."/>
            <person name="Horton D.L."/>
            <person name="Alikhan N.F."/>
            <person name="Baker D."/>
            <person name="Gharbi K."/>
            <person name="Hall N."/>
            <person name="Watson M."/>
            <person name="Adriaenssens E.M."/>
            <person name="Foster-Nyarko E."/>
            <person name="Jarju S."/>
            <person name="Secka A."/>
            <person name="Antonio M."/>
            <person name="Oren A."/>
            <person name="Chaudhuri R.R."/>
            <person name="La Ragione R."/>
            <person name="Hildebrand F."/>
            <person name="Pallen M.J."/>
        </authorList>
    </citation>
    <scope>NUCLEOTIDE SEQUENCE</scope>
    <source>
        <strain evidence="3">ChiHecec3B27-6122</strain>
    </source>
</reference>
<sequence>MKYAKILLHEGGHGHAGGSGGGEAHEHAHEHVSGHHHEHGDTPELTPEQTLALMSYMLEHNRSHAEELHGVAHALEHQGRPEAAKLVSEAVHWFGHCNDRLEEALRLVKGE</sequence>
<protein>
    <submittedName>
        <fullName evidence="3">Cobalt transporter</fullName>
    </submittedName>
</protein>
<evidence type="ECO:0000259" key="2">
    <source>
        <dbReference type="Pfam" id="PF26551"/>
    </source>
</evidence>
<gene>
    <name evidence="3" type="ORF">IAD42_08370</name>
</gene>